<comment type="caution">
    <text evidence="5">The sequence shown here is derived from an EMBL/GenBank/DDBJ whole genome shotgun (WGS) entry which is preliminary data.</text>
</comment>
<dbReference type="AlphaFoldDB" id="A0A7M4DJ43"/>
<dbReference type="EMBL" id="CACRYJ010000029">
    <property type="protein sequence ID" value="VZO37027.1"/>
    <property type="molecule type" value="Genomic_DNA"/>
</dbReference>
<dbReference type="PRINTS" id="PR00035">
    <property type="entry name" value="HTHGNTR"/>
</dbReference>
<organism evidence="5 6">
    <name type="scientific">Occultella aeris</name>
    <dbReference type="NCBI Taxonomy" id="2761496"/>
    <lineage>
        <taxon>Bacteria</taxon>
        <taxon>Bacillati</taxon>
        <taxon>Actinomycetota</taxon>
        <taxon>Actinomycetes</taxon>
        <taxon>Micrococcales</taxon>
        <taxon>Ruaniaceae</taxon>
        <taxon>Occultella</taxon>
    </lineage>
</organism>
<dbReference type="SMART" id="SM00895">
    <property type="entry name" value="FCD"/>
    <property type="match status" value="1"/>
</dbReference>
<dbReference type="PANTHER" id="PTHR43537">
    <property type="entry name" value="TRANSCRIPTIONAL REGULATOR, GNTR FAMILY"/>
    <property type="match status" value="1"/>
</dbReference>
<dbReference type="Gene3D" id="1.20.120.530">
    <property type="entry name" value="GntR ligand-binding domain-like"/>
    <property type="match status" value="1"/>
</dbReference>
<dbReference type="Pfam" id="PF00392">
    <property type="entry name" value="GntR"/>
    <property type="match status" value="1"/>
</dbReference>
<dbReference type="RefSeq" id="WP_156740941.1">
    <property type="nucleotide sequence ID" value="NZ_CACRYJ010000029.1"/>
</dbReference>
<protein>
    <submittedName>
        <fullName evidence="5">Putative HTH-type transcriptional regulator YdfH</fullName>
    </submittedName>
</protein>
<dbReference type="InterPro" id="IPR036390">
    <property type="entry name" value="WH_DNA-bd_sf"/>
</dbReference>
<keyword evidence="1" id="KW-0805">Transcription regulation</keyword>
<evidence type="ECO:0000256" key="2">
    <source>
        <dbReference type="ARBA" id="ARBA00023125"/>
    </source>
</evidence>
<evidence type="ECO:0000313" key="5">
    <source>
        <dbReference type="EMBL" id="VZO37027.1"/>
    </source>
</evidence>
<name>A0A7M4DJ43_9MICO</name>
<dbReference type="InterPro" id="IPR000524">
    <property type="entry name" value="Tscrpt_reg_HTH_GntR"/>
</dbReference>
<dbReference type="SMART" id="SM00345">
    <property type="entry name" value="HTH_GNTR"/>
    <property type="match status" value="1"/>
</dbReference>
<dbReference type="GO" id="GO:0003677">
    <property type="term" value="F:DNA binding"/>
    <property type="evidence" value="ECO:0007669"/>
    <property type="project" value="UniProtKB-KW"/>
</dbReference>
<dbReference type="GO" id="GO:0003700">
    <property type="term" value="F:DNA-binding transcription factor activity"/>
    <property type="evidence" value="ECO:0007669"/>
    <property type="project" value="InterPro"/>
</dbReference>
<proteinExistence type="predicted"/>
<dbReference type="PROSITE" id="PS50949">
    <property type="entry name" value="HTH_GNTR"/>
    <property type="match status" value="1"/>
</dbReference>
<keyword evidence="6" id="KW-1185">Reference proteome</keyword>
<dbReference type="InterPro" id="IPR008920">
    <property type="entry name" value="TF_FadR/GntR_C"/>
</dbReference>
<dbReference type="PANTHER" id="PTHR43537:SF41">
    <property type="entry name" value="TRANSCRIPTIONAL REGULATORY PROTEIN"/>
    <property type="match status" value="1"/>
</dbReference>
<evidence type="ECO:0000313" key="6">
    <source>
        <dbReference type="Proteomes" id="UP000419743"/>
    </source>
</evidence>
<feature type="domain" description="HTH gntR-type" evidence="4">
    <location>
        <begin position="9"/>
        <end position="76"/>
    </location>
</feature>
<dbReference type="InterPro" id="IPR036388">
    <property type="entry name" value="WH-like_DNA-bd_sf"/>
</dbReference>
<dbReference type="SUPFAM" id="SSF48008">
    <property type="entry name" value="GntR ligand-binding domain-like"/>
    <property type="match status" value="1"/>
</dbReference>
<reference evidence="5 6" key="1">
    <citation type="submission" date="2019-11" db="EMBL/GenBank/DDBJ databases">
        <authorList>
            <person name="Criscuolo A."/>
        </authorList>
    </citation>
    <scope>NUCLEOTIDE SEQUENCE [LARGE SCALE GENOMIC DNA]</scope>
    <source>
        <strain evidence="5">CIP111667</strain>
    </source>
</reference>
<evidence type="ECO:0000259" key="4">
    <source>
        <dbReference type="PROSITE" id="PS50949"/>
    </source>
</evidence>
<gene>
    <name evidence="5" type="primary">ydfH_4</name>
    <name evidence="5" type="ORF">HALOF300_02146</name>
</gene>
<dbReference type="Proteomes" id="UP000419743">
    <property type="component" value="Unassembled WGS sequence"/>
</dbReference>
<sequence>MASIPRADALASQRIVAGLRAQILAGDLEPGARIRQEDLAERFGASRLPVREALRLLEAEGLVRLVANTGAWVARLSLTECTEAYLIRERLEPLLLAESIPSLTEPAVSELDRLADAMEFADLETFLVLDRQFHMLSFSGAVSESLAAQVRRLWNTTQHYRRAFAIHVDIQHSHLTHHEHHLMVDAISRRDPQDAEALAALHIRRTRKALAEHPELFDVA</sequence>
<keyword evidence="2" id="KW-0238">DNA-binding</keyword>
<dbReference type="InterPro" id="IPR011711">
    <property type="entry name" value="GntR_C"/>
</dbReference>
<keyword evidence="3" id="KW-0804">Transcription</keyword>
<dbReference type="Gene3D" id="1.10.10.10">
    <property type="entry name" value="Winged helix-like DNA-binding domain superfamily/Winged helix DNA-binding domain"/>
    <property type="match status" value="1"/>
</dbReference>
<dbReference type="CDD" id="cd07377">
    <property type="entry name" value="WHTH_GntR"/>
    <property type="match status" value="1"/>
</dbReference>
<dbReference type="SUPFAM" id="SSF46785">
    <property type="entry name" value="Winged helix' DNA-binding domain"/>
    <property type="match status" value="1"/>
</dbReference>
<accession>A0A7M4DJ43</accession>
<evidence type="ECO:0000256" key="1">
    <source>
        <dbReference type="ARBA" id="ARBA00023015"/>
    </source>
</evidence>
<evidence type="ECO:0000256" key="3">
    <source>
        <dbReference type="ARBA" id="ARBA00023163"/>
    </source>
</evidence>
<dbReference type="Pfam" id="PF07729">
    <property type="entry name" value="FCD"/>
    <property type="match status" value="1"/>
</dbReference>